<accession>A0A6C0DUG7</accession>
<protein>
    <submittedName>
        <fullName evidence="1">Uncharacterized protein</fullName>
    </submittedName>
</protein>
<dbReference type="EMBL" id="MN739677">
    <property type="protein sequence ID" value="QHT20264.1"/>
    <property type="molecule type" value="Genomic_DNA"/>
</dbReference>
<dbReference type="AlphaFoldDB" id="A0A6C0DUG7"/>
<reference evidence="1" key="1">
    <citation type="journal article" date="2020" name="Nature">
        <title>Giant virus diversity and host interactions through global metagenomics.</title>
        <authorList>
            <person name="Schulz F."/>
            <person name="Roux S."/>
            <person name="Paez-Espino D."/>
            <person name="Jungbluth S."/>
            <person name="Walsh D.A."/>
            <person name="Denef V.J."/>
            <person name="McMahon K.D."/>
            <person name="Konstantinidis K.T."/>
            <person name="Eloe-Fadrosh E.A."/>
            <person name="Kyrpides N.C."/>
            <person name="Woyke T."/>
        </authorList>
    </citation>
    <scope>NUCLEOTIDE SEQUENCE</scope>
    <source>
        <strain evidence="1">GVMAG-M-3300023174-60</strain>
    </source>
</reference>
<evidence type="ECO:0000313" key="1">
    <source>
        <dbReference type="EMBL" id="QHT20264.1"/>
    </source>
</evidence>
<sequence>MRHSVYTRFVDFIFQDLMISNLYIAAYQEMAIYLSNVNDAYGPLLTAHWEKKDDPQHYDYLTSQFVNPTPQRHILGIVGGNDVSLIKGNMVDLESDLRGINIPNTFCPWKQYQPPPKGQKEIVRDNRKIDIKIDVQKAHLPVYQMWAYPAVVAPEPIKNEVCVKPEKY</sequence>
<proteinExistence type="predicted"/>
<name>A0A6C0DUG7_9ZZZZ</name>
<organism evidence="1">
    <name type="scientific">viral metagenome</name>
    <dbReference type="NCBI Taxonomy" id="1070528"/>
    <lineage>
        <taxon>unclassified sequences</taxon>
        <taxon>metagenomes</taxon>
        <taxon>organismal metagenomes</taxon>
    </lineage>
</organism>